<feature type="transmembrane region" description="Helical" evidence="2">
    <location>
        <begin position="27"/>
        <end position="49"/>
    </location>
</feature>
<dbReference type="Proteomes" id="UP000327118">
    <property type="component" value="Unassembled WGS sequence"/>
</dbReference>
<evidence type="ECO:0000313" key="4">
    <source>
        <dbReference type="Proteomes" id="UP000327118"/>
    </source>
</evidence>
<name>A0A5N6YWH5_9EURO</name>
<feature type="compositionally biased region" description="Gly residues" evidence="1">
    <location>
        <begin position="76"/>
        <end position="86"/>
    </location>
</feature>
<dbReference type="EMBL" id="ML739408">
    <property type="protein sequence ID" value="KAE8348749.1"/>
    <property type="molecule type" value="Genomic_DNA"/>
</dbReference>
<evidence type="ECO:0008006" key="5">
    <source>
        <dbReference type="Google" id="ProtNLM"/>
    </source>
</evidence>
<keyword evidence="2" id="KW-0812">Transmembrane</keyword>
<evidence type="ECO:0000256" key="2">
    <source>
        <dbReference type="SAM" id="Phobius"/>
    </source>
</evidence>
<evidence type="ECO:0000313" key="3">
    <source>
        <dbReference type="EMBL" id="KAE8348749.1"/>
    </source>
</evidence>
<keyword evidence="2" id="KW-0472">Membrane</keyword>
<keyword evidence="4" id="KW-1185">Reference proteome</keyword>
<dbReference type="OrthoDB" id="5327700at2759"/>
<dbReference type="AlphaFoldDB" id="A0A5N6YWH5"/>
<accession>A0A5N6YWH5</accession>
<protein>
    <recommendedName>
        <fullName evidence="5">Peroxin Pex22-like protein</fullName>
    </recommendedName>
</protein>
<organism evidence="3 4">
    <name type="scientific">Aspergillus coremiiformis</name>
    <dbReference type="NCBI Taxonomy" id="138285"/>
    <lineage>
        <taxon>Eukaryota</taxon>
        <taxon>Fungi</taxon>
        <taxon>Dikarya</taxon>
        <taxon>Ascomycota</taxon>
        <taxon>Pezizomycotina</taxon>
        <taxon>Eurotiomycetes</taxon>
        <taxon>Eurotiomycetidae</taxon>
        <taxon>Eurotiales</taxon>
        <taxon>Aspergillaceae</taxon>
        <taxon>Aspergillus</taxon>
        <taxon>Aspergillus subgen. Circumdati</taxon>
    </lineage>
</organism>
<sequence>MTFPQDARRRRVAAGLGFSPSGRRTVLGYWVPLALTVGVAAVGIAAWIWSERSEEEDDNDGNHPRDDDLYPAPDAGGDGLSHGGYDGDYARSTATDIHDGHTDDVSMVARMQGALRRTPSPQQIFDGASKRVAAGMAAAGAFVGGALTSIREEDRGDFEDHSRWSEEVESRARGDQPDIAAPSVSGPLPGSGIAGITSSGTNKKKTVAIVVSSDTSRLDPDEHTSDHVSILSHLPEHVDPDTSRVFIMIYAPGLKHAPSQGNESQPTMSVTSSYSNIAPEEVLSPGDSSSGGLIRSDSRQDDQEAVTPLFRILSTQAQAIVEKESMIMPFNTPTGYVHLVRHISPDIVYVQESLTGKEGEPVHHISRWVRQIVVVVGERGGLVDSEDESALADTGEKWWQKEGTTGIGKRIDVVDVLRTGDDWRRRVSGFD</sequence>
<keyword evidence="2" id="KW-1133">Transmembrane helix</keyword>
<proteinExistence type="predicted"/>
<evidence type="ECO:0000256" key="1">
    <source>
        <dbReference type="SAM" id="MobiDB-lite"/>
    </source>
</evidence>
<feature type="region of interest" description="Disordered" evidence="1">
    <location>
        <begin position="54"/>
        <end position="100"/>
    </location>
</feature>
<feature type="region of interest" description="Disordered" evidence="1">
    <location>
        <begin position="279"/>
        <end position="301"/>
    </location>
</feature>
<reference evidence="4" key="1">
    <citation type="submission" date="2019-04" db="EMBL/GenBank/DDBJ databases">
        <title>Friends and foes A comparative genomics studyof 23 Aspergillus species from section Flavi.</title>
        <authorList>
            <consortium name="DOE Joint Genome Institute"/>
            <person name="Kjaerbolling I."/>
            <person name="Vesth T."/>
            <person name="Frisvad J.C."/>
            <person name="Nybo J.L."/>
            <person name="Theobald S."/>
            <person name="Kildgaard S."/>
            <person name="Isbrandt T."/>
            <person name="Kuo A."/>
            <person name="Sato A."/>
            <person name="Lyhne E.K."/>
            <person name="Kogle M.E."/>
            <person name="Wiebenga A."/>
            <person name="Kun R.S."/>
            <person name="Lubbers R.J."/>
            <person name="Makela M.R."/>
            <person name="Barry K."/>
            <person name="Chovatia M."/>
            <person name="Clum A."/>
            <person name="Daum C."/>
            <person name="Haridas S."/>
            <person name="He G."/>
            <person name="LaButti K."/>
            <person name="Lipzen A."/>
            <person name="Mondo S."/>
            <person name="Riley R."/>
            <person name="Salamov A."/>
            <person name="Simmons B.A."/>
            <person name="Magnuson J.K."/>
            <person name="Henrissat B."/>
            <person name="Mortensen U.H."/>
            <person name="Larsen T.O."/>
            <person name="Devries R.P."/>
            <person name="Grigoriev I.V."/>
            <person name="Machida M."/>
            <person name="Baker S.E."/>
            <person name="Andersen M.R."/>
        </authorList>
    </citation>
    <scope>NUCLEOTIDE SEQUENCE [LARGE SCALE GENOMIC DNA]</scope>
    <source>
        <strain evidence="4">CBS 553.77</strain>
    </source>
</reference>
<gene>
    <name evidence="3" type="ORF">BDV28DRAFT_142804</name>
</gene>